<reference evidence="13 14" key="1">
    <citation type="submission" date="2007-04" db="EMBL/GenBank/DDBJ databases">
        <title>Complete genome sequence of Burkholderia multivorans ATCC 17616.</title>
        <authorList>
            <person name="Ohtsubo Y."/>
            <person name="Yamashita A."/>
            <person name="Kurokawa K."/>
            <person name="Takami H."/>
            <person name="Yuhara S."/>
            <person name="Nishiyama E."/>
            <person name="Endo R."/>
            <person name="Miyazaki R."/>
            <person name="Ono A."/>
            <person name="Yano K."/>
            <person name="Ito M."/>
            <person name="Sota M."/>
            <person name="Yuji N."/>
            <person name="Hattori M."/>
            <person name="Tsuda M."/>
        </authorList>
    </citation>
    <scope>NUCLEOTIDE SEQUENCE [LARGE SCALE GENOMIC DNA]</scope>
    <source>
        <strain evidence="14">ATCC 17616 / 249</strain>
    </source>
</reference>
<keyword evidence="10" id="KW-0998">Cell outer membrane</keyword>
<dbReference type="Pfam" id="PF13609">
    <property type="entry name" value="Porin_4"/>
    <property type="match status" value="1"/>
</dbReference>
<dbReference type="GO" id="GO:0009279">
    <property type="term" value="C:cell outer membrane"/>
    <property type="evidence" value="ECO:0007669"/>
    <property type="project" value="UniProtKB-SubCell"/>
</dbReference>
<dbReference type="Proteomes" id="UP000008815">
    <property type="component" value="Chromosome 1"/>
</dbReference>
<evidence type="ECO:0000256" key="10">
    <source>
        <dbReference type="ARBA" id="ARBA00023237"/>
    </source>
</evidence>
<keyword evidence="8" id="KW-0626">Porin</keyword>
<dbReference type="Gene3D" id="2.40.160.10">
    <property type="entry name" value="Porin"/>
    <property type="match status" value="1"/>
</dbReference>
<gene>
    <name evidence="13" type="ordered locus">BMULJ_00776</name>
</gene>
<dbReference type="STRING" id="395019.BMULJ_00776"/>
<comment type="subunit">
    <text evidence="2">Homotrimer.</text>
</comment>
<evidence type="ECO:0000313" key="13">
    <source>
        <dbReference type="EMBL" id="BAG42736.1"/>
    </source>
</evidence>
<dbReference type="EMBL" id="AP009385">
    <property type="protein sequence ID" value="BAG42736.1"/>
    <property type="molecule type" value="Genomic_DNA"/>
</dbReference>
<evidence type="ECO:0000313" key="14">
    <source>
        <dbReference type="Proteomes" id="UP000008815"/>
    </source>
</evidence>
<dbReference type="PANTHER" id="PTHR34501">
    <property type="entry name" value="PROTEIN YDDL-RELATED"/>
    <property type="match status" value="1"/>
</dbReference>
<keyword evidence="3" id="KW-0813">Transport</keyword>
<dbReference type="CDD" id="cd00342">
    <property type="entry name" value="gram_neg_porins"/>
    <property type="match status" value="1"/>
</dbReference>
<dbReference type="KEGG" id="bmj:BMULJ_00776"/>
<protein>
    <submittedName>
        <fullName evidence="13">Outer membrane porin</fullName>
    </submittedName>
</protein>
<sequence>MSKKWRTAKRLSVIGVGLLINSAAQAQSSVTLFGVLDGGLLYTNKTLDPATGRNAGKQVSVIDGGSYYSQLGLTGTEDLGGGVKATFRLVSGLNIANGGLLHCNGNLFGCEAWVGIEGAPGKLKLGLQFSPFFLAVYDTDPRSLSLFGSGSIPLVDNVLGTGIFNANAVSYTSPTIAGLQVSGLYAFGGKAGDFQAGRQYAVRVKYQLGGLTVNAAIYDGNSGGTAQTPVPTTVQYEGRLLGVGYQFGSVTAKASFVNYKVAGSFNNNVYGGGLTWYVLPTLDVNGGVWVTSDRNRTTNHSVLAALGTDYFLSKATTLYAQVGVVNNHGAMNTGLSMIGALYEVQGTSMGAVLGIRHTF</sequence>
<keyword evidence="7" id="KW-0406">Ion transport</keyword>
<feature type="domain" description="Porin" evidence="12">
    <location>
        <begin position="20"/>
        <end position="329"/>
    </location>
</feature>
<dbReference type="GO" id="GO:0015288">
    <property type="term" value="F:porin activity"/>
    <property type="evidence" value="ECO:0007669"/>
    <property type="project" value="UniProtKB-KW"/>
</dbReference>
<dbReference type="eggNOG" id="COG3203">
    <property type="taxonomic scope" value="Bacteria"/>
</dbReference>
<keyword evidence="4" id="KW-1134">Transmembrane beta strand</keyword>
<feature type="chain" id="PRO_5002613547" evidence="11">
    <location>
        <begin position="27"/>
        <end position="359"/>
    </location>
</feature>
<dbReference type="InterPro" id="IPR002299">
    <property type="entry name" value="Porin_Neis"/>
</dbReference>
<name>A0A0H3KLC5_BURM1</name>
<keyword evidence="5" id="KW-0812">Transmembrane</keyword>
<comment type="subcellular location">
    <subcellularLocation>
        <location evidence="1">Cell outer membrane</location>
        <topology evidence="1">Multi-pass membrane protein</topology>
    </subcellularLocation>
</comment>
<evidence type="ECO:0000256" key="2">
    <source>
        <dbReference type="ARBA" id="ARBA00011233"/>
    </source>
</evidence>
<evidence type="ECO:0000256" key="8">
    <source>
        <dbReference type="ARBA" id="ARBA00023114"/>
    </source>
</evidence>
<keyword evidence="14" id="KW-1185">Reference proteome</keyword>
<evidence type="ECO:0000256" key="7">
    <source>
        <dbReference type="ARBA" id="ARBA00023065"/>
    </source>
</evidence>
<evidence type="ECO:0000256" key="5">
    <source>
        <dbReference type="ARBA" id="ARBA00022692"/>
    </source>
</evidence>
<dbReference type="InterPro" id="IPR033900">
    <property type="entry name" value="Gram_neg_porin_domain"/>
</dbReference>
<dbReference type="KEGG" id="bmu:Bmul_2457"/>
<dbReference type="GO" id="GO:0006811">
    <property type="term" value="P:monoatomic ion transport"/>
    <property type="evidence" value="ECO:0007669"/>
    <property type="project" value="UniProtKB-KW"/>
</dbReference>
<dbReference type="SUPFAM" id="SSF56935">
    <property type="entry name" value="Porins"/>
    <property type="match status" value="1"/>
</dbReference>
<proteinExistence type="predicted"/>
<dbReference type="InterPro" id="IPR023614">
    <property type="entry name" value="Porin_dom_sf"/>
</dbReference>
<dbReference type="PANTHER" id="PTHR34501:SF9">
    <property type="entry name" value="MAJOR OUTER MEMBRANE PROTEIN P.IA"/>
    <property type="match status" value="1"/>
</dbReference>
<feature type="signal peptide" evidence="11">
    <location>
        <begin position="1"/>
        <end position="26"/>
    </location>
</feature>
<evidence type="ECO:0000256" key="4">
    <source>
        <dbReference type="ARBA" id="ARBA00022452"/>
    </source>
</evidence>
<evidence type="ECO:0000256" key="3">
    <source>
        <dbReference type="ARBA" id="ARBA00022448"/>
    </source>
</evidence>
<evidence type="ECO:0000256" key="1">
    <source>
        <dbReference type="ARBA" id="ARBA00004571"/>
    </source>
</evidence>
<evidence type="ECO:0000259" key="12">
    <source>
        <dbReference type="Pfam" id="PF13609"/>
    </source>
</evidence>
<dbReference type="RefSeq" id="WP_012213953.1">
    <property type="nucleotide sequence ID" value="NC_010084.1"/>
</dbReference>
<accession>A0A0H3KLC5</accession>
<keyword evidence="6 11" id="KW-0732">Signal</keyword>
<organism evidence="13 14">
    <name type="scientific">Burkholderia multivorans (strain ATCC 17616 / 249)</name>
    <dbReference type="NCBI Taxonomy" id="395019"/>
    <lineage>
        <taxon>Bacteria</taxon>
        <taxon>Pseudomonadati</taxon>
        <taxon>Pseudomonadota</taxon>
        <taxon>Betaproteobacteria</taxon>
        <taxon>Burkholderiales</taxon>
        <taxon>Burkholderiaceae</taxon>
        <taxon>Burkholderia</taxon>
        <taxon>Burkholderia cepacia complex</taxon>
    </lineage>
</organism>
<dbReference type="InterPro" id="IPR050298">
    <property type="entry name" value="Gram-neg_bact_OMP"/>
</dbReference>
<evidence type="ECO:0000256" key="6">
    <source>
        <dbReference type="ARBA" id="ARBA00022729"/>
    </source>
</evidence>
<evidence type="ECO:0000256" key="9">
    <source>
        <dbReference type="ARBA" id="ARBA00023136"/>
    </source>
</evidence>
<dbReference type="HOGENOM" id="CLU_038238_2_2_4"/>
<keyword evidence="9" id="KW-0472">Membrane</keyword>
<dbReference type="AlphaFoldDB" id="A0A0H3KLC5"/>
<evidence type="ECO:0000256" key="11">
    <source>
        <dbReference type="SAM" id="SignalP"/>
    </source>
</evidence>
<dbReference type="GO" id="GO:0046930">
    <property type="term" value="C:pore complex"/>
    <property type="evidence" value="ECO:0007669"/>
    <property type="project" value="UniProtKB-KW"/>
</dbReference>
<dbReference type="PRINTS" id="PR00184">
    <property type="entry name" value="NEISSPPORIN"/>
</dbReference>